<gene>
    <name evidence="12" type="ORF">BcabD6B2_35150</name>
</gene>
<name>A0AAV4LWU1_BABCB</name>
<dbReference type="Gene3D" id="3.40.50.1910">
    <property type="match status" value="1"/>
</dbReference>
<dbReference type="GO" id="GO:0051604">
    <property type="term" value="P:protein maturation"/>
    <property type="evidence" value="ECO:0007669"/>
    <property type="project" value="InterPro"/>
</dbReference>
<dbReference type="InterPro" id="IPR027482">
    <property type="entry name" value="Sec1-like_dom2"/>
</dbReference>
<comment type="caution">
    <text evidence="12">The sequence shown here is derived from an EMBL/GenBank/DDBJ whole genome shotgun (WGS) entry which is preliminary data.</text>
</comment>
<feature type="transmembrane region" description="Helical" evidence="9">
    <location>
        <begin position="481"/>
        <end position="501"/>
    </location>
</feature>
<protein>
    <submittedName>
        <fullName evidence="12">Sec1 family protein</fullName>
    </submittedName>
</protein>
<feature type="transmembrane region" description="Helical" evidence="9">
    <location>
        <begin position="410"/>
        <end position="427"/>
    </location>
</feature>
<feature type="transmembrane region" description="Helical" evidence="9">
    <location>
        <begin position="54"/>
        <end position="75"/>
    </location>
</feature>
<feature type="transmembrane region" description="Helical" evidence="9">
    <location>
        <begin position="513"/>
        <end position="532"/>
    </location>
</feature>
<comment type="subcellular location">
    <subcellularLocation>
        <location evidence="1">Endoplasmic reticulum membrane</location>
        <topology evidence="1">Multi-pass membrane protein</topology>
    </subcellularLocation>
</comment>
<feature type="transmembrane region" description="Helical" evidence="9">
    <location>
        <begin position="172"/>
        <end position="191"/>
    </location>
</feature>
<dbReference type="RefSeq" id="XP_067716149.1">
    <property type="nucleotide sequence ID" value="XM_067860048.1"/>
</dbReference>
<dbReference type="SUPFAM" id="SSF56815">
    <property type="entry name" value="Sec1/munc18-like (SM) proteins"/>
    <property type="match status" value="1"/>
</dbReference>
<dbReference type="Gene3D" id="3.40.50.2060">
    <property type="match status" value="1"/>
</dbReference>
<evidence type="ECO:0000256" key="2">
    <source>
        <dbReference type="ARBA" id="ARBA00005512"/>
    </source>
</evidence>
<comment type="similarity">
    <text evidence="3">Belongs to the STXBP/unc-18/SEC1 family.</text>
</comment>
<keyword evidence="5" id="KW-0256">Endoplasmic reticulum</keyword>
<evidence type="ECO:0000256" key="9">
    <source>
        <dbReference type="SAM" id="Phobius"/>
    </source>
</evidence>
<keyword evidence="6 9" id="KW-1133">Transmembrane helix</keyword>
<dbReference type="InterPro" id="IPR057434">
    <property type="entry name" value="LMF1/2_N"/>
</dbReference>
<dbReference type="InterPro" id="IPR057433">
    <property type="entry name" value="LMF1/2_C"/>
</dbReference>
<dbReference type="Gene3D" id="1.25.40.60">
    <property type="match status" value="1"/>
</dbReference>
<dbReference type="InterPro" id="IPR036045">
    <property type="entry name" value="Sec1-like_sf"/>
</dbReference>
<dbReference type="Gene3D" id="3.90.830.10">
    <property type="entry name" value="Syntaxin Binding Protein 1, Chain A, domain 2"/>
    <property type="match status" value="1"/>
</dbReference>
<reference evidence="12 13" key="1">
    <citation type="submission" date="2021-06" db="EMBL/GenBank/DDBJ databases">
        <title>Genome sequence of Babesia caballi.</title>
        <authorList>
            <person name="Yamagishi J."/>
            <person name="Kidaka T."/>
            <person name="Ochi A."/>
        </authorList>
    </citation>
    <scope>NUCLEOTIDE SEQUENCE [LARGE SCALE GENOMIC DNA]</scope>
    <source>
        <strain evidence="12">USDA-D6B2</strain>
    </source>
</reference>
<dbReference type="InterPro" id="IPR043127">
    <property type="entry name" value="Sec-1-like_dom3a"/>
</dbReference>
<feature type="transmembrane region" description="Helical" evidence="9">
    <location>
        <begin position="125"/>
        <end position="152"/>
    </location>
</feature>
<evidence type="ECO:0000256" key="6">
    <source>
        <dbReference type="ARBA" id="ARBA00022989"/>
    </source>
</evidence>
<dbReference type="InterPro" id="IPR001619">
    <property type="entry name" value="Sec1-like"/>
</dbReference>
<evidence type="ECO:0000313" key="12">
    <source>
        <dbReference type="EMBL" id="GIX64080.1"/>
    </source>
</evidence>
<dbReference type="Proteomes" id="UP001497744">
    <property type="component" value="Unassembled WGS sequence"/>
</dbReference>
<evidence type="ECO:0000256" key="8">
    <source>
        <dbReference type="SAM" id="MobiDB-lite"/>
    </source>
</evidence>
<evidence type="ECO:0000256" key="7">
    <source>
        <dbReference type="ARBA" id="ARBA00023136"/>
    </source>
</evidence>
<sequence length="1338" mass="148833">MALVERQPSDEPRVYSLQGDETSPLTACDYEYPSDREAELLLAGDEQEKVKEESYVICGGVFARVLCALYVLSFLGHFIQDPGLVGEQGVWPANGHLTEQTDAYGALNLPNITAFLPICDTCIRLLAVAGMAIGLFVVATGMVGSATCFVLWLIKLALVTLRASLPKHNSDLLLLEVGFLAIFAYSPFVVFERPNKDWHVPPVCRWAFRFLVYRVMFCAGVAKVHGSPHWADGSGFKYMLQGVPLPNPVTHVLFSLVAANPWANAFATNAVLFTECVASVFLLVPARACRLVGGWVALVYSLLFSTIGNFGCFYLLLAACAVFCFDDASLAMLAKSPLHDLDKQDVDADDHAVEEGDGKTEENGDSLSSNIVRIVTYQSKKTFIRDAVFSQESFGMELTEQQHHRVQQTLQLLLVFCISFVTFNLILSRANMGLKAFVIFFLALLLHVQCNAVGTREAYVVVSGVMFALHIWLMLELMTNGVSMWNVWLWLGITDLQLGLARTRQNFRGMCGLLLQSVVAVVVLFYAAPLVARSIKYATASASLQAPFGVVNTYDGFGALGEHRYEVVIQGTDEPVVTTATKWKPYELPCVPGDTQRRPAFVLGYSYELDNILRDVANHRVGSSAAVVPRFVFELLRALLRNKTAATNLFASNPFKDEAPRYVRVMQYAYSFAGPRDQACINNHISVVSGGIWREKLRKGIPRKRGSGRANRDARHSDGAPRIRTQKINVVISQAIMSLKLATKERLLWAIRQVVVPFGRVILLADHWSLRVISACCTVSELLDEGVDLVELIQKKRQPMKNRVALYILSDDFVAVNRFLEDFEPGREIYRAAFVVINGHLSDDRTLRKIAEHVDIDRVLGCVELHLNYLAYEERIFHGNLGFTLLSLYPSPTGSIIHSIASRLASLCSVMKTVPQIRYQATANGVPRAVAEAARSLIKSTAVDPTEKGDDLLIVVDRSMDAATMHLHEYTYQAFVYDVLRIPCCSDPLEQRNDDVWEFDHVANSGKREKRSALLSSDADVLWKRFRHLHIQKVNELVSDEVDKLANSAGTMTQWNTTREAIHAVRQLPKAQYLLEKYWAHVSLTDQSFEQLEARHMVKAGQLEQSLATNLDRHGNKLHHVKVLQQLHALLGDVEIDDEIKVRLILLYSAVYRNVTGEHINELLDAAKLSQSDRTVVQRFISLGLGAASAPVSAPNSPRSGGSGSKICHKNTEKCDAHSFYKRHAKESEYELSRHTPEIRHLIARAVAGKLEEDKFPNMSQQEVPAQAHPSSSRSAAASQPGRIVIYVVGGITFAEMRTVYEVAEQSKVDLYLGGDSIIVPSDLLENMKHAFTAVEKL</sequence>
<feature type="region of interest" description="Disordered" evidence="8">
    <location>
        <begin position="1188"/>
        <end position="1208"/>
    </location>
</feature>
<dbReference type="Pfam" id="PF00995">
    <property type="entry name" value="Sec1"/>
    <property type="match status" value="1"/>
</dbReference>
<feature type="transmembrane region" description="Helical" evidence="9">
    <location>
        <begin position="433"/>
        <end position="451"/>
    </location>
</feature>
<keyword evidence="13" id="KW-1185">Reference proteome</keyword>
<feature type="compositionally biased region" description="Low complexity" evidence="8">
    <location>
        <begin position="1188"/>
        <end position="1200"/>
    </location>
</feature>
<dbReference type="Pfam" id="PF06762">
    <property type="entry name" value="LMF1"/>
    <property type="match status" value="1"/>
</dbReference>
<dbReference type="GO" id="GO:0005789">
    <property type="term" value="C:endoplasmic reticulum membrane"/>
    <property type="evidence" value="ECO:0007669"/>
    <property type="project" value="UniProtKB-SubCell"/>
</dbReference>
<evidence type="ECO:0000256" key="3">
    <source>
        <dbReference type="ARBA" id="ARBA00009884"/>
    </source>
</evidence>
<dbReference type="Pfam" id="PF25179">
    <property type="entry name" value="LMF1_C"/>
    <property type="match status" value="1"/>
</dbReference>
<feature type="domain" description="Lipase maturation factor 1/2 N-terminal" evidence="10">
    <location>
        <begin position="168"/>
        <end position="331"/>
    </location>
</feature>
<feature type="transmembrane region" description="Helical" evidence="9">
    <location>
        <begin position="262"/>
        <end position="284"/>
    </location>
</feature>
<feature type="region of interest" description="Disordered" evidence="8">
    <location>
        <begin position="1"/>
        <end position="20"/>
    </location>
</feature>
<dbReference type="PANTHER" id="PTHR14463:SF10">
    <property type="entry name" value="LIPASE MATURATION FACTOR 1"/>
    <property type="match status" value="1"/>
</dbReference>
<keyword evidence="4 9" id="KW-0812">Transmembrane</keyword>
<evidence type="ECO:0000256" key="4">
    <source>
        <dbReference type="ARBA" id="ARBA00022692"/>
    </source>
</evidence>
<accession>A0AAV4LWU1</accession>
<keyword evidence="7 9" id="KW-0472">Membrane</keyword>
<dbReference type="EMBL" id="BPLF01000003">
    <property type="protein sequence ID" value="GIX64080.1"/>
    <property type="molecule type" value="Genomic_DNA"/>
</dbReference>
<evidence type="ECO:0000259" key="10">
    <source>
        <dbReference type="Pfam" id="PF06762"/>
    </source>
</evidence>
<comment type="similarity">
    <text evidence="2">Belongs to the lipase maturation factor family.</text>
</comment>
<evidence type="ECO:0000256" key="5">
    <source>
        <dbReference type="ARBA" id="ARBA00022824"/>
    </source>
</evidence>
<dbReference type="GeneID" id="94195561"/>
<dbReference type="PANTHER" id="PTHR14463">
    <property type="entry name" value="LIPASE MATURATION FACTOR"/>
    <property type="match status" value="1"/>
</dbReference>
<proteinExistence type="inferred from homology"/>
<evidence type="ECO:0000256" key="1">
    <source>
        <dbReference type="ARBA" id="ARBA00004477"/>
    </source>
</evidence>
<evidence type="ECO:0000313" key="13">
    <source>
        <dbReference type="Proteomes" id="UP001497744"/>
    </source>
</evidence>
<dbReference type="InterPro" id="IPR009613">
    <property type="entry name" value="LMF"/>
</dbReference>
<feature type="domain" description="Lipase maturation factor 1/2 C-terminal" evidence="11">
    <location>
        <begin position="550"/>
        <end position="677"/>
    </location>
</feature>
<evidence type="ECO:0000259" key="11">
    <source>
        <dbReference type="Pfam" id="PF25179"/>
    </source>
</evidence>
<dbReference type="GO" id="GO:0016192">
    <property type="term" value="P:vesicle-mediated transport"/>
    <property type="evidence" value="ECO:0007669"/>
    <property type="project" value="InterPro"/>
</dbReference>
<feature type="transmembrane region" description="Helical" evidence="9">
    <location>
        <begin position="291"/>
        <end position="307"/>
    </location>
</feature>
<organism evidence="12 13">
    <name type="scientific">Babesia caballi</name>
    <dbReference type="NCBI Taxonomy" id="5871"/>
    <lineage>
        <taxon>Eukaryota</taxon>
        <taxon>Sar</taxon>
        <taxon>Alveolata</taxon>
        <taxon>Apicomplexa</taxon>
        <taxon>Aconoidasida</taxon>
        <taxon>Piroplasmida</taxon>
        <taxon>Babesiidae</taxon>
        <taxon>Babesia</taxon>
    </lineage>
</organism>
<dbReference type="InterPro" id="IPR043154">
    <property type="entry name" value="Sec-1-like_dom1"/>
</dbReference>